<keyword evidence="9" id="KW-1185">Reference proteome</keyword>
<dbReference type="GO" id="GO:0005886">
    <property type="term" value="C:plasma membrane"/>
    <property type="evidence" value="ECO:0007669"/>
    <property type="project" value="UniProtKB-SubCell"/>
</dbReference>
<evidence type="ECO:0000313" key="8">
    <source>
        <dbReference type="EMBL" id="KFF10994.1"/>
    </source>
</evidence>
<protein>
    <submittedName>
        <fullName evidence="8">Transporter</fullName>
    </submittedName>
</protein>
<dbReference type="Gene3D" id="1.20.1250.20">
    <property type="entry name" value="MFS general substrate transporter like domains"/>
    <property type="match status" value="1"/>
</dbReference>
<evidence type="ECO:0000256" key="5">
    <source>
        <dbReference type="ARBA" id="ARBA00023136"/>
    </source>
</evidence>
<feature type="transmembrane region" description="Helical" evidence="6">
    <location>
        <begin position="294"/>
        <end position="314"/>
    </location>
</feature>
<dbReference type="InterPro" id="IPR011701">
    <property type="entry name" value="MFS"/>
</dbReference>
<dbReference type="InterPro" id="IPR050189">
    <property type="entry name" value="MFS_Efflux_Transporters"/>
</dbReference>
<name>A0A086A2T0_9FLAO</name>
<dbReference type="PROSITE" id="PS50850">
    <property type="entry name" value="MFS"/>
    <property type="match status" value="1"/>
</dbReference>
<comment type="subcellular location">
    <subcellularLocation>
        <location evidence="1">Cell membrane</location>
        <topology evidence="1">Multi-pass membrane protein</topology>
    </subcellularLocation>
</comment>
<feature type="transmembrane region" description="Helical" evidence="6">
    <location>
        <begin position="73"/>
        <end position="92"/>
    </location>
</feature>
<feature type="transmembrane region" description="Helical" evidence="6">
    <location>
        <begin position="202"/>
        <end position="220"/>
    </location>
</feature>
<evidence type="ECO:0000256" key="6">
    <source>
        <dbReference type="SAM" id="Phobius"/>
    </source>
</evidence>
<proteinExistence type="predicted"/>
<evidence type="ECO:0000313" key="9">
    <source>
        <dbReference type="Proteomes" id="UP000028705"/>
    </source>
</evidence>
<dbReference type="Pfam" id="PF07690">
    <property type="entry name" value="MFS_1"/>
    <property type="match status" value="1"/>
</dbReference>
<evidence type="ECO:0000259" key="7">
    <source>
        <dbReference type="PROSITE" id="PS50850"/>
    </source>
</evidence>
<dbReference type="Proteomes" id="UP000028705">
    <property type="component" value="Unassembled WGS sequence"/>
</dbReference>
<sequence length="384" mass="42150">MMKINTILFVLALGIFGITTTEFGVIGILPEIASVFAISIDKAGWLLSSFAIIVAVFGPFSVMALSSFNRKKVLAFSLLVFAICNILSALATTFSFLLIVRMIPAFFHPVYWSIALTVAVENTEPNQSSKAVSTLFSGLTLTTVFGIPLATLLVDVLNWQFSFLVLAIINIVSFIGLLIYLPSINTPHIKAKHSPISILRKPVLWIHIILVFFMITAMYSTYAYMADFLKSVTNMNGKEISCMLFLFGITGVIGNRLAGKYMSRHPYQTTLVFIITLIGVHLLLFAFGSYFVPMIVIVGIWGLVHTGGFLISNVNIASSVTGAQEFVNSIFTSCGNAAVTAGSIAGGYWIVHFGIQKVIWLSILFLLLSLFVVFIKKVFYSQQQ</sequence>
<feature type="transmembrane region" description="Helical" evidence="6">
    <location>
        <begin position="240"/>
        <end position="258"/>
    </location>
</feature>
<comment type="caution">
    <text evidence="8">The sequence shown here is derived from an EMBL/GenBank/DDBJ whole genome shotgun (WGS) entry which is preliminary data.</text>
</comment>
<dbReference type="AlphaFoldDB" id="A0A086A2T0"/>
<organism evidence="8 9">
    <name type="scientific">Chryseobacterium soli</name>
    <dbReference type="NCBI Taxonomy" id="445961"/>
    <lineage>
        <taxon>Bacteria</taxon>
        <taxon>Pseudomonadati</taxon>
        <taxon>Bacteroidota</taxon>
        <taxon>Flavobacteriia</taxon>
        <taxon>Flavobacteriales</taxon>
        <taxon>Weeksellaceae</taxon>
        <taxon>Chryseobacterium group</taxon>
        <taxon>Chryseobacterium</taxon>
    </lineage>
</organism>
<feature type="transmembrane region" description="Helical" evidence="6">
    <location>
        <begin position="326"/>
        <end position="351"/>
    </location>
</feature>
<evidence type="ECO:0000256" key="4">
    <source>
        <dbReference type="ARBA" id="ARBA00022989"/>
    </source>
</evidence>
<keyword evidence="4 6" id="KW-1133">Transmembrane helix</keyword>
<evidence type="ECO:0000256" key="2">
    <source>
        <dbReference type="ARBA" id="ARBA00022475"/>
    </source>
</evidence>
<dbReference type="GO" id="GO:0022857">
    <property type="term" value="F:transmembrane transporter activity"/>
    <property type="evidence" value="ECO:0007669"/>
    <property type="project" value="InterPro"/>
</dbReference>
<keyword evidence="2" id="KW-1003">Cell membrane</keyword>
<evidence type="ECO:0000256" key="3">
    <source>
        <dbReference type="ARBA" id="ARBA00022692"/>
    </source>
</evidence>
<feature type="transmembrane region" description="Helical" evidence="6">
    <location>
        <begin position="98"/>
        <end position="120"/>
    </location>
</feature>
<reference evidence="8 9" key="1">
    <citation type="submission" date="2014-07" db="EMBL/GenBank/DDBJ databases">
        <title>Genome of Chryseobacterium soli DSM 19298.</title>
        <authorList>
            <person name="Stropko S.J."/>
            <person name="Pipes S.E."/>
            <person name="Newman J."/>
        </authorList>
    </citation>
    <scope>NUCLEOTIDE SEQUENCE [LARGE SCALE GENOMIC DNA]</scope>
    <source>
        <strain evidence="8 9">DSM 19298</strain>
    </source>
</reference>
<keyword evidence="3 6" id="KW-0812">Transmembrane</keyword>
<gene>
    <name evidence="8" type="ORF">IW15_17660</name>
</gene>
<feature type="transmembrane region" description="Helical" evidence="6">
    <location>
        <begin position="47"/>
        <end position="66"/>
    </location>
</feature>
<keyword evidence="5 6" id="KW-0472">Membrane</keyword>
<evidence type="ECO:0000256" key="1">
    <source>
        <dbReference type="ARBA" id="ARBA00004651"/>
    </source>
</evidence>
<dbReference type="InterPro" id="IPR036259">
    <property type="entry name" value="MFS_trans_sf"/>
</dbReference>
<feature type="transmembrane region" description="Helical" evidence="6">
    <location>
        <begin position="270"/>
        <end position="288"/>
    </location>
</feature>
<feature type="domain" description="Major facilitator superfamily (MFS) profile" evidence="7">
    <location>
        <begin position="7"/>
        <end position="380"/>
    </location>
</feature>
<dbReference type="eggNOG" id="COG2814">
    <property type="taxonomic scope" value="Bacteria"/>
</dbReference>
<dbReference type="PANTHER" id="PTHR43124">
    <property type="entry name" value="PURINE EFFLUX PUMP PBUE"/>
    <property type="match status" value="1"/>
</dbReference>
<accession>A0A086A2T0</accession>
<dbReference type="EMBL" id="JPRH01000008">
    <property type="protein sequence ID" value="KFF10994.1"/>
    <property type="molecule type" value="Genomic_DNA"/>
</dbReference>
<feature type="transmembrane region" description="Helical" evidence="6">
    <location>
        <begin position="132"/>
        <end position="153"/>
    </location>
</feature>
<dbReference type="PANTHER" id="PTHR43124:SF3">
    <property type="entry name" value="CHLORAMPHENICOL EFFLUX PUMP RV0191"/>
    <property type="match status" value="1"/>
</dbReference>
<dbReference type="InterPro" id="IPR020846">
    <property type="entry name" value="MFS_dom"/>
</dbReference>
<dbReference type="SUPFAM" id="SSF103473">
    <property type="entry name" value="MFS general substrate transporter"/>
    <property type="match status" value="1"/>
</dbReference>
<feature type="transmembrane region" description="Helical" evidence="6">
    <location>
        <begin position="159"/>
        <end position="181"/>
    </location>
</feature>
<feature type="transmembrane region" description="Helical" evidence="6">
    <location>
        <begin position="357"/>
        <end position="375"/>
    </location>
</feature>
<dbReference type="CDD" id="cd17324">
    <property type="entry name" value="MFS_NepI_like"/>
    <property type="match status" value="1"/>
</dbReference>